<evidence type="ECO:0000313" key="3">
    <source>
        <dbReference type="Proteomes" id="UP001630127"/>
    </source>
</evidence>
<dbReference type="Proteomes" id="UP001630127">
    <property type="component" value="Unassembled WGS sequence"/>
</dbReference>
<name>A0ABD2ZBX6_9GENT</name>
<evidence type="ECO:0000313" key="2">
    <source>
        <dbReference type="EMBL" id="KAL3516958.1"/>
    </source>
</evidence>
<organism evidence="2 3">
    <name type="scientific">Cinchona calisaya</name>
    <dbReference type="NCBI Taxonomy" id="153742"/>
    <lineage>
        <taxon>Eukaryota</taxon>
        <taxon>Viridiplantae</taxon>
        <taxon>Streptophyta</taxon>
        <taxon>Embryophyta</taxon>
        <taxon>Tracheophyta</taxon>
        <taxon>Spermatophyta</taxon>
        <taxon>Magnoliopsida</taxon>
        <taxon>eudicotyledons</taxon>
        <taxon>Gunneridae</taxon>
        <taxon>Pentapetalae</taxon>
        <taxon>asterids</taxon>
        <taxon>lamiids</taxon>
        <taxon>Gentianales</taxon>
        <taxon>Rubiaceae</taxon>
        <taxon>Cinchonoideae</taxon>
        <taxon>Cinchoneae</taxon>
        <taxon>Cinchona</taxon>
    </lineage>
</organism>
<dbReference type="EMBL" id="JBJUIK010000010">
    <property type="protein sequence ID" value="KAL3516958.1"/>
    <property type="molecule type" value="Genomic_DNA"/>
</dbReference>
<feature type="chain" id="PRO_5044819689" evidence="1">
    <location>
        <begin position="21"/>
        <end position="98"/>
    </location>
</feature>
<feature type="signal peptide" evidence="1">
    <location>
        <begin position="1"/>
        <end position="20"/>
    </location>
</feature>
<gene>
    <name evidence="2" type="ORF">ACH5RR_023860</name>
</gene>
<keyword evidence="1" id="KW-0732">Signal</keyword>
<comment type="caution">
    <text evidence="2">The sequence shown here is derived from an EMBL/GenBank/DDBJ whole genome shotgun (WGS) entry which is preliminary data.</text>
</comment>
<proteinExistence type="predicted"/>
<sequence length="98" mass="10810">MSSTSSSLVLLFLLCLASYAFNVRAIRAINNENEPAKSSHFSVKNEEKSNLAVENDKVKYGTQSTFAKSPERSDVYSGVDINVDYAPATTAPPQHNYY</sequence>
<protein>
    <submittedName>
        <fullName evidence="2">Uncharacterized protein</fullName>
    </submittedName>
</protein>
<dbReference type="AlphaFoldDB" id="A0ABD2ZBX6"/>
<evidence type="ECO:0000256" key="1">
    <source>
        <dbReference type="SAM" id="SignalP"/>
    </source>
</evidence>
<reference evidence="2 3" key="1">
    <citation type="submission" date="2024-11" db="EMBL/GenBank/DDBJ databases">
        <title>A near-complete genome assembly of Cinchona calisaya.</title>
        <authorList>
            <person name="Lian D.C."/>
            <person name="Zhao X.W."/>
            <person name="Wei L."/>
        </authorList>
    </citation>
    <scope>NUCLEOTIDE SEQUENCE [LARGE SCALE GENOMIC DNA]</scope>
    <source>
        <tissue evidence="2">Nenye</tissue>
    </source>
</reference>
<keyword evidence="3" id="KW-1185">Reference proteome</keyword>
<accession>A0ABD2ZBX6</accession>